<evidence type="ECO:0000313" key="2">
    <source>
        <dbReference type="Proteomes" id="UP000314960"/>
    </source>
</evidence>
<reference evidence="1 2" key="1">
    <citation type="submission" date="2016-11" db="EMBL/GenBank/DDBJ databases">
        <title>Interaction between Lactobacillus species and yeast in water kefir.</title>
        <authorList>
            <person name="Behr J."/>
            <person name="Xu D."/>
            <person name="Vogel R.F."/>
        </authorList>
    </citation>
    <scope>NUCLEOTIDE SEQUENCE [LARGE SCALE GENOMIC DNA]</scope>
    <source>
        <strain evidence="1 2">TMW 1.1822</strain>
    </source>
</reference>
<gene>
    <name evidence="1" type="ORF">BSQ49_04920</name>
</gene>
<dbReference type="Pfam" id="PF10711">
    <property type="entry name" value="DUF2513"/>
    <property type="match status" value="1"/>
</dbReference>
<name>A0A3S6QTF9_9LACO</name>
<proteinExistence type="predicted"/>
<sequence>MKLNNECVRELLLYLEKLPSKTAQLPFAKIQIDGFSEDEIKFTGSILVKSGFVEGVSATSLEDTIPNYIFQSITLKGYNFLNNIRSPEVWSKTKVALSHLENVSIDIISTVSSKVLNHLIDKGMGY</sequence>
<dbReference type="InterPro" id="IPR019650">
    <property type="entry name" value="DUF2513"/>
</dbReference>
<evidence type="ECO:0008006" key="3">
    <source>
        <dbReference type="Google" id="ProtNLM"/>
    </source>
</evidence>
<accession>A0A3S6QTF9</accession>
<dbReference type="Proteomes" id="UP000314960">
    <property type="component" value="Chromosome"/>
</dbReference>
<protein>
    <recommendedName>
        <fullName evidence="3">DUF2513 domain-containing protein</fullName>
    </recommendedName>
</protein>
<evidence type="ECO:0000313" key="1">
    <source>
        <dbReference type="EMBL" id="AUJ29597.1"/>
    </source>
</evidence>
<dbReference type="AlphaFoldDB" id="A0A3S6QTF9"/>
<organism evidence="1 2">
    <name type="scientific">Liquorilactobacillus hordei</name>
    <dbReference type="NCBI Taxonomy" id="468911"/>
    <lineage>
        <taxon>Bacteria</taxon>
        <taxon>Bacillati</taxon>
        <taxon>Bacillota</taxon>
        <taxon>Bacilli</taxon>
        <taxon>Lactobacillales</taxon>
        <taxon>Lactobacillaceae</taxon>
        <taxon>Liquorilactobacillus</taxon>
    </lineage>
</organism>
<dbReference type="KEGG" id="lhw:BSQ49_04920"/>
<dbReference type="RefSeq" id="WP_141053175.1">
    <property type="nucleotide sequence ID" value="NZ_CP018176.1"/>
</dbReference>
<dbReference type="EMBL" id="CP018176">
    <property type="protein sequence ID" value="AUJ29597.1"/>
    <property type="molecule type" value="Genomic_DNA"/>
</dbReference>